<dbReference type="SUPFAM" id="SSF52317">
    <property type="entry name" value="Class I glutamine amidotransferase-like"/>
    <property type="match status" value="1"/>
</dbReference>
<dbReference type="InterPro" id="IPR002818">
    <property type="entry name" value="DJ-1/PfpI"/>
</dbReference>
<dbReference type="Proteomes" id="UP001596958">
    <property type="component" value="Unassembled WGS sequence"/>
</dbReference>
<comment type="caution">
    <text evidence="2">The sequence shown here is derived from an EMBL/GenBank/DDBJ whole genome shotgun (WGS) entry which is preliminary data.</text>
</comment>
<dbReference type="PANTHER" id="PTHR43130:SF2">
    <property type="entry name" value="DJ-1_PFPI DOMAIN-CONTAINING PROTEIN"/>
    <property type="match status" value="1"/>
</dbReference>
<feature type="domain" description="DJ-1/PfpI" evidence="1">
    <location>
        <begin position="2"/>
        <end position="164"/>
    </location>
</feature>
<accession>A0ABW2YRP0</accession>
<dbReference type="EMBL" id="JBHTHU010000001">
    <property type="protein sequence ID" value="MFD0749069.1"/>
    <property type="molecule type" value="Genomic_DNA"/>
</dbReference>
<dbReference type="Pfam" id="PF01965">
    <property type="entry name" value="DJ-1_PfpI"/>
    <property type="match status" value="1"/>
</dbReference>
<proteinExistence type="predicted"/>
<evidence type="ECO:0000313" key="2">
    <source>
        <dbReference type="EMBL" id="MFD0749069.1"/>
    </source>
</evidence>
<reference evidence="3" key="1">
    <citation type="journal article" date="2019" name="Int. J. Syst. Evol. Microbiol.">
        <title>The Global Catalogue of Microorganisms (GCM) 10K type strain sequencing project: providing services to taxonomists for standard genome sequencing and annotation.</title>
        <authorList>
            <consortium name="The Broad Institute Genomics Platform"/>
            <consortium name="The Broad Institute Genome Sequencing Center for Infectious Disease"/>
            <person name="Wu L."/>
            <person name="Ma J."/>
        </authorList>
    </citation>
    <scope>NUCLEOTIDE SEQUENCE [LARGE SCALE GENOMIC DNA]</scope>
    <source>
        <strain evidence="3">CCUG 63418</strain>
    </source>
</reference>
<protein>
    <submittedName>
        <fullName evidence="2">DJ-1/PfpI family protein</fullName>
    </submittedName>
</protein>
<dbReference type="Gene3D" id="3.40.50.880">
    <property type="match status" value="1"/>
</dbReference>
<evidence type="ECO:0000313" key="3">
    <source>
        <dbReference type="Proteomes" id="UP001596958"/>
    </source>
</evidence>
<organism evidence="2 3">
    <name type="scientific">Mucilaginibacter calamicampi</name>
    <dbReference type="NCBI Taxonomy" id="1302352"/>
    <lineage>
        <taxon>Bacteria</taxon>
        <taxon>Pseudomonadati</taxon>
        <taxon>Bacteroidota</taxon>
        <taxon>Sphingobacteriia</taxon>
        <taxon>Sphingobacteriales</taxon>
        <taxon>Sphingobacteriaceae</taxon>
        <taxon>Mucilaginibacter</taxon>
    </lineage>
</organism>
<sequence length="185" mass="20774">MKIAYIIFNQITWLDLIGIYDPISRLKSMNYLPDLSWDICGFTDTVSDSFGLEIKPDKVRNPLNDYDVIIVPGGLGTRQLQFYDEFLKWIKTAVDAPYKISICTGSLILGAAGFLENKKATTNYQEYAALKPYCREVTEDRIVDDNKTITAGAVSASIDLGLYLCNKWAGESAASSIRQRMDYRG</sequence>
<gene>
    <name evidence="2" type="ORF">ACFQZS_02875</name>
</gene>
<keyword evidence="3" id="KW-1185">Reference proteome</keyword>
<dbReference type="InterPro" id="IPR052158">
    <property type="entry name" value="INH-QAR"/>
</dbReference>
<dbReference type="InterPro" id="IPR029062">
    <property type="entry name" value="Class_I_gatase-like"/>
</dbReference>
<name>A0ABW2YRP0_9SPHI</name>
<evidence type="ECO:0000259" key="1">
    <source>
        <dbReference type="Pfam" id="PF01965"/>
    </source>
</evidence>
<dbReference type="PANTHER" id="PTHR43130">
    <property type="entry name" value="ARAC-FAMILY TRANSCRIPTIONAL REGULATOR"/>
    <property type="match status" value="1"/>
</dbReference>
<dbReference type="RefSeq" id="WP_377097115.1">
    <property type="nucleotide sequence ID" value="NZ_JBHTHU010000001.1"/>
</dbReference>